<accession>A0A2S8SQ70</accession>
<organism evidence="1 2">
    <name type="scientific">Abditibacterium utsteinense</name>
    <dbReference type="NCBI Taxonomy" id="1960156"/>
    <lineage>
        <taxon>Bacteria</taxon>
        <taxon>Pseudomonadati</taxon>
        <taxon>Abditibacteriota</taxon>
        <taxon>Abditibacteriia</taxon>
        <taxon>Abditibacteriales</taxon>
        <taxon>Abditibacteriaceae</taxon>
        <taxon>Abditibacterium</taxon>
    </lineage>
</organism>
<proteinExistence type="predicted"/>
<dbReference type="InParanoid" id="A0A2S8SQ70"/>
<evidence type="ECO:0000313" key="2">
    <source>
        <dbReference type="Proteomes" id="UP000237684"/>
    </source>
</evidence>
<evidence type="ECO:0000313" key="1">
    <source>
        <dbReference type="EMBL" id="PQV62934.1"/>
    </source>
</evidence>
<dbReference type="EMBL" id="NIGF01000018">
    <property type="protein sequence ID" value="PQV62934.1"/>
    <property type="molecule type" value="Genomic_DNA"/>
</dbReference>
<dbReference type="AlphaFoldDB" id="A0A2S8SQ70"/>
<reference evidence="1 2" key="1">
    <citation type="journal article" date="2018" name="Syst. Appl. Microbiol.">
        <title>Abditibacterium utsteinense sp. nov., the first cultivated member of candidate phylum FBP, isolated from ice-free Antarctic soil samples.</title>
        <authorList>
            <person name="Tahon G."/>
            <person name="Tytgat B."/>
            <person name="Lebbe L."/>
            <person name="Carlier A."/>
            <person name="Willems A."/>
        </authorList>
    </citation>
    <scope>NUCLEOTIDE SEQUENCE [LARGE SCALE GENOMIC DNA]</scope>
    <source>
        <strain evidence="1 2">LMG 29911</strain>
    </source>
</reference>
<dbReference type="Proteomes" id="UP000237684">
    <property type="component" value="Unassembled WGS sequence"/>
</dbReference>
<gene>
    <name evidence="1" type="ORF">B1R32_11831</name>
</gene>
<keyword evidence="2" id="KW-1185">Reference proteome</keyword>
<dbReference type="PANTHER" id="PTHR38074">
    <property type="entry name" value="ALTERED INHERITANCE OF MITOCHONDRIA PROTEIN 24, MITOCHONDRIAL"/>
    <property type="match status" value="1"/>
</dbReference>
<comment type="caution">
    <text evidence="1">The sequence shown here is derived from an EMBL/GenBank/DDBJ whole genome shotgun (WGS) entry which is preliminary data.</text>
</comment>
<name>A0A2S8SQ70_9BACT</name>
<dbReference type="SUPFAM" id="SSF51219">
    <property type="entry name" value="TRAP-like"/>
    <property type="match status" value="1"/>
</dbReference>
<protein>
    <submittedName>
        <fullName evidence="1">Putative conserved protein, AIM24 family</fullName>
    </submittedName>
</protein>
<dbReference type="Pfam" id="PF01987">
    <property type="entry name" value="AIM24"/>
    <property type="match status" value="1"/>
</dbReference>
<dbReference type="RefSeq" id="WP_106380928.1">
    <property type="nucleotide sequence ID" value="NZ_NIGF01000018.1"/>
</dbReference>
<dbReference type="InterPro" id="IPR036983">
    <property type="entry name" value="AIM24_sf"/>
</dbReference>
<sequence>MTPFFLQNSRLLKVELSGQSLLARAGSMVAYDGQIKFEKAILGGEGVFGALKRKATGEGIALMTTSGKGTVYFAQNAAEILILPLQNEKIWVESSVLLALDSGLKTNTVFAGLRGASSGQGLFTTTVEGNGSVAILSHGTPLELEVGPSFPLYVDPDAFLGFSGQLTQEFIFDVNWKTFIGQGSGESFQLKFSGQGRVFIQPNERK</sequence>
<dbReference type="InterPro" id="IPR016031">
    <property type="entry name" value="Trp_RNA-bd_attenuator-like_dom"/>
</dbReference>
<dbReference type="InterPro" id="IPR002838">
    <property type="entry name" value="AIM24"/>
</dbReference>
<dbReference type="OrthoDB" id="8707822at2"/>
<dbReference type="Gene3D" id="3.60.160.10">
    <property type="entry name" value="Mitochondrial biogenesis AIM24"/>
    <property type="match status" value="1"/>
</dbReference>
<dbReference type="PANTHER" id="PTHR38074:SF1">
    <property type="entry name" value="ALTERED INHERITANCE OF MITOCHONDRIA PROTEIN 24, MITOCHONDRIAL"/>
    <property type="match status" value="1"/>
</dbReference>